<name>H1XZM9_9SPHI</name>
<organism evidence="1 2">
    <name type="scientific">Mucilaginibacter paludis DSM 18603</name>
    <dbReference type="NCBI Taxonomy" id="714943"/>
    <lineage>
        <taxon>Bacteria</taxon>
        <taxon>Pseudomonadati</taxon>
        <taxon>Bacteroidota</taxon>
        <taxon>Sphingobacteriia</taxon>
        <taxon>Sphingobacteriales</taxon>
        <taxon>Sphingobacteriaceae</taxon>
        <taxon>Mucilaginibacter</taxon>
    </lineage>
</organism>
<proteinExistence type="predicted"/>
<sequence length="69" mass="7643">MAGKVIDGYVKQGMTLKSEDGDHNQEISSVEYVDSSLEKGLVGLAFKITSKEQLDALQRFKPNDIVKIE</sequence>
<reference evidence="1" key="1">
    <citation type="submission" date="2011-09" db="EMBL/GenBank/DDBJ databases">
        <title>The permanent draft genome of Mucilaginibacter paludis DSM 18603.</title>
        <authorList>
            <consortium name="US DOE Joint Genome Institute (JGI-PGF)"/>
            <person name="Lucas S."/>
            <person name="Han J."/>
            <person name="Lapidus A."/>
            <person name="Bruce D."/>
            <person name="Goodwin L."/>
            <person name="Pitluck S."/>
            <person name="Peters L."/>
            <person name="Kyrpides N."/>
            <person name="Mavromatis K."/>
            <person name="Ivanova N."/>
            <person name="Mikhailova N."/>
            <person name="Held B."/>
            <person name="Detter J.C."/>
            <person name="Tapia R."/>
            <person name="Han C."/>
            <person name="Land M."/>
            <person name="Hauser L."/>
            <person name="Markowitz V."/>
            <person name="Cheng J.-F."/>
            <person name="Hugenholtz P."/>
            <person name="Woyke T."/>
            <person name="Wu D."/>
            <person name="Tindall B."/>
            <person name="Brambilla E."/>
            <person name="Klenk H.-P."/>
            <person name="Eisen J.A."/>
        </authorList>
    </citation>
    <scope>NUCLEOTIDE SEQUENCE [LARGE SCALE GENOMIC DNA]</scope>
    <source>
        <strain evidence="1">DSM 18603</strain>
    </source>
</reference>
<gene>
    <name evidence="1" type="ORF">Mucpa_2558</name>
</gene>
<evidence type="ECO:0000313" key="2">
    <source>
        <dbReference type="Proteomes" id="UP000002774"/>
    </source>
</evidence>
<keyword evidence="2" id="KW-1185">Reference proteome</keyword>
<evidence type="ECO:0000313" key="1">
    <source>
        <dbReference type="EMBL" id="EHQ26673.1"/>
    </source>
</evidence>
<dbReference type="AlphaFoldDB" id="H1XZM9"/>
<accession>H1XZM9</accession>
<dbReference type="Proteomes" id="UP000002774">
    <property type="component" value="Chromosome"/>
</dbReference>
<dbReference type="STRING" id="714943.Mucpa_2558"/>
<protein>
    <submittedName>
        <fullName evidence="1">Uncharacterized protein</fullName>
    </submittedName>
</protein>
<dbReference type="HOGENOM" id="CLU_2771382_0_0_10"/>
<dbReference type="EMBL" id="CM001403">
    <property type="protein sequence ID" value="EHQ26673.1"/>
    <property type="molecule type" value="Genomic_DNA"/>
</dbReference>
<dbReference type="RefSeq" id="WP_008506808.1">
    <property type="nucleotide sequence ID" value="NZ_CM001403.1"/>
</dbReference>